<protein>
    <recommendedName>
        <fullName evidence="3">CRISPR-associated protein Cas2</fullName>
    </recommendedName>
</protein>
<proteinExistence type="predicted"/>
<dbReference type="AlphaFoldDB" id="A0A7W7IP90"/>
<keyword evidence="2" id="KW-1185">Reference proteome</keyword>
<comment type="caution">
    <text evidence="1">The sequence shown here is derived from an EMBL/GenBank/DDBJ whole genome shotgun (WGS) entry which is preliminary data.</text>
</comment>
<evidence type="ECO:0000313" key="2">
    <source>
        <dbReference type="Proteomes" id="UP000539957"/>
    </source>
</evidence>
<evidence type="ECO:0008006" key="3">
    <source>
        <dbReference type="Google" id="ProtNLM"/>
    </source>
</evidence>
<dbReference type="EMBL" id="JACHKY010000002">
    <property type="protein sequence ID" value="MBB4797999.1"/>
    <property type="molecule type" value="Genomic_DNA"/>
</dbReference>
<accession>A0A7W7IP90</accession>
<reference evidence="1 2" key="1">
    <citation type="submission" date="2020-08" db="EMBL/GenBank/DDBJ databases">
        <title>Functional genomics of gut bacteria from endangered species of beetles.</title>
        <authorList>
            <person name="Carlos-Shanley C."/>
        </authorList>
    </citation>
    <scope>NUCLEOTIDE SEQUENCE [LARGE SCALE GENOMIC DNA]</scope>
    <source>
        <strain evidence="1 2">S00123</strain>
    </source>
</reference>
<name>A0A7W7IP90_9CAUL</name>
<organism evidence="1 2">
    <name type="scientific">Brevundimonas bullata</name>
    <dbReference type="NCBI Taxonomy" id="13160"/>
    <lineage>
        <taxon>Bacteria</taxon>
        <taxon>Pseudomonadati</taxon>
        <taxon>Pseudomonadota</taxon>
        <taxon>Alphaproteobacteria</taxon>
        <taxon>Caulobacterales</taxon>
        <taxon>Caulobacteraceae</taxon>
        <taxon>Brevundimonas</taxon>
    </lineage>
</organism>
<dbReference type="Proteomes" id="UP000539957">
    <property type="component" value="Unassembled WGS sequence"/>
</dbReference>
<gene>
    <name evidence="1" type="ORF">HNP32_001723</name>
</gene>
<sequence>MAVVLVTYDLKAPGRNYQPVYDYLKSFTWCKDLESVWLLDTTTSTQTIRDELQKRVDGNDKVFVVRLNQTWNSLNFGCAEWLNRPGRGW</sequence>
<evidence type="ECO:0000313" key="1">
    <source>
        <dbReference type="EMBL" id="MBB4797999.1"/>
    </source>
</evidence>